<gene>
    <name evidence="7" type="ORF">CBW42_10995</name>
</gene>
<comment type="caution">
    <text evidence="7">The sequence shown here is derived from an EMBL/GenBank/DDBJ whole genome shotgun (WGS) entry which is preliminary data.</text>
</comment>
<reference evidence="7 8" key="1">
    <citation type="submission" date="2017-05" db="EMBL/GenBank/DDBJ databases">
        <title>Butyricicoccus porcorum sp. nov. a butyrate-producing bacterium from the swine intestinal tract.</title>
        <authorList>
            <person name="Trachsel J."/>
            <person name="Humphrey S."/>
            <person name="Allen H.K."/>
        </authorList>
    </citation>
    <scope>NUCLEOTIDE SEQUENCE [LARGE SCALE GENOMIC DNA]</scope>
    <source>
        <strain evidence="7">BB10</strain>
    </source>
</reference>
<evidence type="ECO:0000256" key="5">
    <source>
        <dbReference type="RuleBase" id="RU003513"/>
    </source>
</evidence>
<keyword evidence="8" id="KW-1185">Reference proteome</keyword>
<dbReference type="OrthoDB" id="9803238at2"/>
<evidence type="ECO:0000256" key="3">
    <source>
        <dbReference type="ARBA" id="ARBA00038858"/>
    </source>
</evidence>
<dbReference type="GO" id="GO:0008761">
    <property type="term" value="F:UDP-N-acetylglucosamine 2-epimerase activity"/>
    <property type="evidence" value="ECO:0007669"/>
    <property type="project" value="UniProtKB-EC"/>
</dbReference>
<dbReference type="FunFam" id="3.40.50.2000:FF:000043">
    <property type="entry name" value="UDP-N-acetylglucosamine 2-epimerase"/>
    <property type="match status" value="1"/>
</dbReference>
<dbReference type="CDD" id="cd03786">
    <property type="entry name" value="GTB_UDP-GlcNAc_2-Epimerase"/>
    <property type="match status" value="1"/>
</dbReference>
<dbReference type="NCBIfam" id="TIGR00236">
    <property type="entry name" value="wecB"/>
    <property type="match status" value="1"/>
</dbReference>
<protein>
    <recommendedName>
        <fullName evidence="3">UDP-N-acetylglucosamine 2-epimerase (non-hydrolyzing)</fullName>
        <ecNumber evidence="3">5.1.3.14</ecNumber>
    </recommendedName>
    <alternativeName>
        <fullName evidence="4">UDP-GlcNAc-2-epimerase</fullName>
    </alternativeName>
</protein>
<dbReference type="EMBL" id="NHOC01000010">
    <property type="protein sequence ID" value="OUM19687.1"/>
    <property type="molecule type" value="Genomic_DNA"/>
</dbReference>
<dbReference type="SUPFAM" id="SSF53756">
    <property type="entry name" value="UDP-Glycosyltransferase/glycogen phosphorylase"/>
    <property type="match status" value="1"/>
</dbReference>
<proteinExistence type="inferred from homology"/>
<keyword evidence="1 5" id="KW-0413">Isomerase</keyword>
<organism evidence="7 8">
    <name type="scientific">Butyricicoccus porcorum</name>
    <dbReference type="NCBI Taxonomy" id="1945634"/>
    <lineage>
        <taxon>Bacteria</taxon>
        <taxon>Bacillati</taxon>
        <taxon>Bacillota</taxon>
        <taxon>Clostridia</taxon>
        <taxon>Eubacteriales</taxon>
        <taxon>Butyricicoccaceae</taxon>
        <taxon>Butyricicoccus</taxon>
    </lineage>
</organism>
<evidence type="ECO:0000313" key="8">
    <source>
        <dbReference type="Proteomes" id="UP000194903"/>
    </source>
</evidence>
<evidence type="ECO:0000259" key="6">
    <source>
        <dbReference type="Pfam" id="PF02350"/>
    </source>
</evidence>
<dbReference type="RefSeq" id="WP_087021342.1">
    <property type="nucleotide sequence ID" value="NZ_CP178353.1"/>
</dbReference>
<evidence type="ECO:0000313" key="7">
    <source>
        <dbReference type="EMBL" id="OUM19687.1"/>
    </source>
</evidence>
<dbReference type="Pfam" id="PF02350">
    <property type="entry name" value="Epimerase_2"/>
    <property type="match status" value="1"/>
</dbReference>
<name>A0A252F1N1_9FIRM</name>
<dbReference type="Proteomes" id="UP000194903">
    <property type="component" value="Unassembled WGS sequence"/>
</dbReference>
<evidence type="ECO:0000256" key="1">
    <source>
        <dbReference type="ARBA" id="ARBA00023235"/>
    </source>
</evidence>
<feature type="domain" description="UDP-N-acetylglucosamine 2-epimerase" evidence="6">
    <location>
        <begin position="24"/>
        <end position="367"/>
    </location>
</feature>
<accession>A0A252F1N1</accession>
<dbReference type="PANTHER" id="PTHR43174">
    <property type="entry name" value="UDP-N-ACETYLGLUCOSAMINE 2-EPIMERASE"/>
    <property type="match status" value="1"/>
</dbReference>
<dbReference type="InterPro" id="IPR003331">
    <property type="entry name" value="UDP_GlcNAc_Epimerase_2_dom"/>
</dbReference>
<dbReference type="InterPro" id="IPR029767">
    <property type="entry name" value="WecB-like"/>
</dbReference>
<evidence type="ECO:0000256" key="2">
    <source>
        <dbReference type="ARBA" id="ARBA00038209"/>
    </source>
</evidence>
<sequence>MKTIKVMTVFGTRPEAIKMAPLVHELERTEGVESIVCVTAQHRQMLDQVMDIFHLKADYDLDIMQPRQTLATITTKSLTGLDEVLEQAKPDIVLVHGDTSTTFAGALAAFYHKIPVGHVEAGLRTFDKYSPFPEEMNRKLTGQIATLHFAPTERNRRNLAAEGITDGVIVCGNTVVDAIHSTVNPSFRFRDETLEHLDYQNRRVILVTAHRRENYGEPMENIMRALRRLADAYEDIDIVYPVHLSPYVRETAANYLSGHARIHLIEPLSVDEMHNLMGRSYMVMTDSGGLQEEAPSLGKPVLVLRRETERPEAIEAGTVRLAGVEEETIYSMACTLLDDNMEYQKMAHAVNPYGDGQTSRRIVQMIRHYFGQISELPDEFRP</sequence>
<dbReference type="Gene3D" id="3.40.50.2000">
    <property type="entry name" value="Glycogen Phosphorylase B"/>
    <property type="match status" value="2"/>
</dbReference>
<dbReference type="PANTHER" id="PTHR43174:SF2">
    <property type="entry name" value="UDP-N-ACETYLGLUCOSAMINE 2-EPIMERASE"/>
    <property type="match status" value="1"/>
</dbReference>
<dbReference type="AlphaFoldDB" id="A0A252F1N1"/>
<evidence type="ECO:0000256" key="4">
    <source>
        <dbReference type="ARBA" id="ARBA00079400"/>
    </source>
</evidence>
<dbReference type="EC" id="5.1.3.14" evidence="3"/>
<comment type="similarity">
    <text evidence="2 5">Belongs to the UDP-N-acetylglucosamine 2-epimerase family.</text>
</comment>